<dbReference type="InterPro" id="IPR025665">
    <property type="entry name" value="Beta-barrel_OMP_2"/>
</dbReference>
<keyword evidence="1" id="KW-0732">Signal</keyword>
<reference evidence="3 4" key="1">
    <citation type="submission" date="2018-02" db="EMBL/GenBank/DDBJ databases">
        <title>The draft genome of Sphingobacterium gobiense H7.</title>
        <authorList>
            <person name="Li L."/>
            <person name="Liu L."/>
            <person name="Zhang X."/>
            <person name="Wang T."/>
            <person name="Liang L."/>
        </authorList>
    </citation>
    <scope>NUCLEOTIDE SEQUENCE [LARGE SCALE GENOMIC DNA]</scope>
    <source>
        <strain evidence="3 4">ACCC 05757</strain>
    </source>
</reference>
<gene>
    <name evidence="3" type="ORF">C5749_17675</name>
</gene>
<keyword evidence="4" id="KW-1185">Reference proteome</keyword>
<dbReference type="RefSeq" id="WP_105727560.1">
    <property type="nucleotide sequence ID" value="NZ_PVBS01000005.1"/>
</dbReference>
<dbReference type="EMBL" id="PVBS01000005">
    <property type="protein sequence ID" value="PRD51255.1"/>
    <property type="molecule type" value="Genomic_DNA"/>
</dbReference>
<protein>
    <submittedName>
        <fullName evidence="3">PorT family protein</fullName>
    </submittedName>
</protein>
<dbReference type="SUPFAM" id="SSF56925">
    <property type="entry name" value="OMPA-like"/>
    <property type="match status" value="1"/>
</dbReference>
<dbReference type="OrthoDB" id="753334at2"/>
<feature type="chain" id="PRO_5015487089" evidence="1">
    <location>
        <begin position="21"/>
        <end position="192"/>
    </location>
</feature>
<dbReference type="InterPro" id="IPR011250">
    <property type="entry name" value="OMP/PagP_B-barrel"/>
</dbReference>
<feature type="domain" description="Outer membrane protein beta-barrel" evidence="2">
    <location>
        <begin position="19"/>
        <end position="172"/>
    </location>
</feature>
<dbReference type="AlphaFoldDB" id="A0A2S9JEA4"/>
<accession>A0A2S9JEA4</accession>
<evidence type="ECO:0000256" key="1">
    <source>
        <dbReference type="SAM" id="SignalP"/>
    </source>
</evidence>
<evidence type="ECO:0000313" key="4">
    <source>
        <dbReference type="Proteomes" id="UP000238642"/>
    </source>
</evidence>
<evidence type="ECO:0000313" key="3">
    <source>
        <dbReference type="EMBL" id="PRD51255.1"/>
    </source>
</evidence>
<dbReference type="Proteomes" id="UP000238642">
    <property type="component" value="Unassembled WGS sequence"/>
</dbReference>
<sequence>MKKSILTLICLIAAISISQAQLFPTFKVGLKAGLGFSSLRSEGRFLNSDTKTGFQLGAWGRVGIAGFHVQPEAYYASKKVGIQTESGQDGDATFKSFDVPILLGTRIGLGPIGARIQAGPVFSFGQNEDISFTKPAEWTDYKKSSTGIIGGIGADISSFTVDLRYEHGLSNLNETGNQKIRMWTIGVGFSFL</sequence>
<proteinExistence type="predicted"/>
<evidence type="ECO:0000259" key="2">
    <source>
        <dbReference type="Pfam" id="PF13568"/>
    </source>
</evidence>
<name>A0A2S9JEA4_9SPHI</name>
<organism evidence="3 4">
    <name type="scientific">Sphingobacterium gobiense</name>
    <dbReference type="NCBI Taxonomy" id="1382456"/>
    <lineage>
        <taxon>Bacteria</taxon>
        <taxon>Pseudomonadati</taxon>
        <taxon>Bacteroidota</taxon>
        <taxon>Sphingobacteriia</taxon>
        <taxon>Sphingobacteriales</taxon>
        <taxon>Sphingobacteriaceae</taxon>
        <taxon>Sphingobacterium</taxon>
    </lineage>
</organism>
<dbReference type="Pfam" id="PF13568">
    <property type="entry name" value="OMP_b-brl_2"/>
    <property type="match status" value="1"/>
</dbReference>
<comment type="caution">
    <text evidence="3">The sequence shown here is derived from an EMBL/GenBank/DDBJ whole genome shotgun (WGS) entry which is preliminary data.</text>
</comment>
<feature type="signal peptide" evidence="1">
    <location>
        <begin position="1"/>
        <end position="20"/>
    </location>
</feature>